<evidence type="ECO:0000256" key="1">
    <source>
        <dbReference type="ARBA" id="ARBA00004123"/>
    </source>
</evidence>
<reference evidence="15" key="1">
    <citation type="submission" date="2021-02" db="EMBL/GenBank/DDBJ databases">
        <authorList>
            <person name="Nowell W R."/>
        </authorList>
    </citation>
    <scope>NUCLEOTIDE SEQUENCE</scope>
</reference>
<dbReference type="PANTHER" id="PTHR24215">
    <property type="entry name" value="RHO-GTPASE-ACTIVATING PROTEIN LRG1"/>
    <property type="match status" value="1"/>
</dbReference>
<feature type="domain" description="LIM zinc-binding" evidence="13">
    <location>
        <begin position="239"/>
        <end position="299"/>
    </location>
</feature>
<evidence type="ECO:0000256" key="2">
    <source>
        <dbReference type="ARBA" id="ARBA00022481"/>
    </source>
</evidence>
<dbReference type="FunFam" id="2.10.110.10:FF:000054">
    <property type="entry name" value="Cysteine-rich protein 1"/>
    <property type="match status" value="1"/>
</dbReference>
<evidence type="ECO:0000256" key="10">
    <source>
        <dbReference type="ARBA" id="ARBA00072537"/>
    </source>
</evidence>
<dbReference type="FunFam" id="2.10.110.10:FF:000001">
    <property type="entry name" value="Cysteine and glycine-rich protein 1"/>
    <property type="match status" value="1"/>
</dbReference>
<feature type="region of interest" description="Disordered" evidence="12">
    <location>
        <begin position="1"/>
        <end position="23"/>
    </location>
</feature>
<proteinExistence type="predicted"/>
<keyword evidence="4" id="KW-0677">Repeat</keyword>
<dbReference type="GO" id="GO:0030036">
    <property type="term" value="P:actin cytoskeleton organization"/>
    <property type="evidence" value="ECO:0007669"/>
    <property type="project" value="TreeGrafter"/>
</dbReference>
<protein>
    <recommendedName>
        <fullName evidence="10">Cysteine-rich protein 1</fullName>
    </recommendedName>
</protein>
<dbReference type="GO" id="GO:0005737">
    <property type="term" value="C:cytoplasm"/>
    <property type="evidence" value="ECO:0007669"/>
    <property type="project" value="TreeGrafter"/>
</dbReference>
<evidence type="ECO:0000256" key="5">
    <source>
        <dbReference type="ARBA" id="ARBA00022833"/>
    </source>
</evidence>
<feature type="compositionally biased region" description="Basic and acidic residues" evidence="12">
    <location>
        <begin position="1"/>
        <end position="15"/>
    </location>
</feature>
<dbReference type="PANTHER" id="PTHR24215:SF35">
    <property type="entry name" value="MUSCLE LIM PROTEIN MLP84B"/>
    <property type="match status" value="1"/>
</dbReference>
<keyword evidence="7 11" id="KW-0440">LIM domain</keyword>
<dbReference type="PROSITE" id="PS50023">
    <property type="entry name" value="LIM_DOMAIN_2"/>
    <property type="match status" value="2"/>
</dbReference>
<organism evidence="15 16">
    <name type="scientific">Adineta ricciae</name>
    <name type="common">Rotifer</name>
    <dbReference type="NCBI Taxonomy" id="249248"/>
    <lineage>
        <taxon>Eukaryota</taxon>
        <taxon>Metazoa</taxon>
        <taxon>Spiralia</taxon>
        <taxon>Gnathifera</taxon>
        <taxon>Rotifera</taxon>
        <taxon>Eurotatoria</taxon>
        <taxon>Bdelloidea</taxon>
        <taxon>Adinetida</taxon>
        <taxon>Adinetidae</taxon>
        <taxon>Adineta</taxon>
    </lineage>
</organism>
<dbReference type="EMBL" id="CAJNOR010000879">
    <property type="protein sequence ID" value="CAF1027814.1"/>
    <property type="molecule type" value="Genomic_DNA"/>
</dbReference>
<comment type="subcellular location">
    <subcellularLocation>
        <location evidence="1">Nucleus</location>
    </subcellularLocation>
</comment>
<evidence type="ECO:0000256" key="9">
    <source>
        <dbReference type="ARBA" id="ARBA00055254"/>
    </source>
</evidence>
<dbReference type="Pfam" id="PF00412">
    <property type="entry name" value="LIM"/>
    <property type="match status" value="2"/>
</dbReference>
<evidence type="ECO:0000313" key="14">
    <source>
        <dbReference type="EMBL" id="CAF0949308.1"/>
    </source>
</evidence>
<dbReference type="InterPro" id="IPR001781">
    <property type="entry name" value="Znf_LIM"/>
</dbReference>
<comment type="caution">
    <text evidence="15">The sequence shown here is derived from an EMBL/GenBank/DDBJ whole genome shotgun (WGS) entry which is preliminary data.</text>
</comment>
<dbReference type="SMART" id="SM00132">
    <property type="entry name" value="LIM"/>
    <property type="match status" value="2"/>
</dbReference>
<evidence type="ECO:0000313" key="15">
    <source>
        <dbReference type="EMBL" id="CAF1027814.1"/>
    </source>
</evidence>
<dbReference type="OrthoDB" id="8062037at2759"/>
<evidence type="ECO:0000256" key="12">
    <source>
        <dbReference type="SAM" id="MobiDB-lite"/>
    </source>
</evidence>
<dbReference type="AlphaFoldDB" id="A0A814IXT7"/>
<dbReference type="EMBL" id="CAJNOJ010000046">
    <property type="protein sequence ID" value="CAF0949308.1"/>
    <property type="molecule type" value="Genomic_DNA"/>
</dbReference>
<keyword evidence="2" id="KW-0488">Methylation</keyword>
<dbReference type="CDD" id="cd09326">
    <property type="entry name" value="LIM_CRP_like"/>
    <property type="match status" value="2"/>
</dbReference>
<name>A0A814IXT7_ADIRI</name>
<feature type="region of interest" description="Disordered" evidence="12">
    <location>
        <begin position="140"/>
        <end position="199"/>
    </location>
</feature>
<keyword evidence="8" id="KW-0539">Nucleus</keyword>
<accession>A0A814IXT7</accession>
<keyword evidence="16" id="KW-1185">Reference proteome</keyword>
<dbReference type="Proteomes" id="UP000663852">
    <property type="component" value="Unassembled WGS sequence"/>
</dbReference>
<dbReference type="Gene3D" id="2.10.110.10">
    <property type="entry name" value="Cysteine Rich Protein"/>
    <property type="match status" value="2"/>
</dbReference>
<feature type="compositionally biased region" description="Polar residues" evidence="12">
    <location>
        <begin position="169"/>
        <end position="199"/>
    </location>
</feature>
<dbReference type="PROSITE" id="PS00478">
    <property type="entry name" value="LIM_DOMAIN_1"/>
    <property type="match status" value="2"/>
</dbReference>
<evidence type="ECO:0000259" key="13">
    <source>
        <dbReference type="PROSITE" id="PS50023"/>
    </source>
</evidence>
<comment type="function">
    <text evidence="9">Seems to have a role in zinc absorption and may function as an intracellular zinc transport protein.</text>
</comment>
<sequence length="315" mass="34334">MERQIEIEKNLRRESSSSSPRFSRTFDRLLRQFPESAQISTTSPSMASNKAGYQSSTWDEQSAYKPSSWRSTVSAPSCALCHKSVFPAEEVIGAGQKYHKLCLKCSSCSTLLNSGNVSEHDKKIYCGGCYRRQFGPHGVGRGLGTTLSSLETPPSSPRSSQMESESNEELTNINNDCSTNSSQSRVSPENESRLSNSQMNSVTYIGGVTTRQTISTPPRSVTNNITNGAAFKMMSISGNICPRCSKAVYSAEEVKAAGKSFHKRCYTCAQCKKSINAARYSEHEGELYDNNCYQRLFGPKGVGYGVGSGTLSTGT</sequence>
<keyword evidence="3 11" id="KW-0479">Metal-binding</keyword>
<feature type="compositionally biased region" description="Low complexity" evidence="12">
    <location>
        <begin position="144"/>
        <end position="164"/>
    </location>
</feature>
<keyword evidence="5 11" id="KW-0862">Zinc</keyword>
<dbReference type="SUPFAM" id="SSF57716">
    <property type="entry name" value="Glucocorticoid receptor-like (DNA-binding domain)"/>
    <property type="match status" value="4"/>
</dbReference>
<keyword evidence="6" id="KW-0007">Acetylation</keyword>
<gene>
    <name evidence="14" type="ORF">EDS130_LOCUS12249</name>
    <name evidence="15" type="ORF">XAT740_LOCUS14586</name>
</gene>
<feature type="domain" description="LIM zinc-binding" evidence="13">
    <location>
        <begin position="76"/>
        <end position="136"/>
    </location>
</feature>
<evidence type="ECO:0000256" key="7">
    <source>
        <dbReference type="ARBA" id="ARBA00023038"/>
    </source>
</evidence>
<evidence type="ECO:0000256" key="11">
    <source>
        <dbReference type="PROSITE-ProRule" id="PRU00125"/>
    </source>
</evidence>
<dbReference type="Proteomes" id="UP000663828">
    <property type="component" value="Unassembled WGS sequence"/>
</dbReference>
<dbReference type="GO" id="GO:0005634">
    <property type="term" value="C:nucleus"/>
    <property type="evidence" value="ECO:0007669"/>
    <property type="project" value="UniProtKB-SubCell"/>
</dbReference>
<evidence type="ECO:0000313" key="16">
    <source>
        <dbReference type="Proteomes" id="UP000663828"/>
    </source>
</evidence>
<evidence type="ECO:0000256" key="8">
    <source>
        <dbReference type="ARBA" id="ARBA00023242"/>
    </source>
</evidence>
<evidence type="ECO:0000256" key="6">
    <source>
        <dbReference type="ARBA" id="ARBA00022990"/>
    </source>
</evidence>
<evidence type="ECO:0000256" key="4">
    <source>
        <dbReference type="ARBA" id="ARBA00022737"/>
    </source>
</evidence>
<evidence type="ECO:0000256" key="3">
    <source>
        <dbReference type="ARBA" id="ARBA00022723"/>
    </source>
</evidence>
<dbReference type="GO" id="GO:0046872">
    <property type="term" value="F:metal ion binding"/>
    <property type="evidence" value="ECO:0007669"/>
    <property type="project" value="UniProtKB-KW"/>
</dbReference>